<sequence length="58" mass="6508">MKLNKLSATIRIVVSMLILCSIENGTIVSRYNTVLIILCFIELVMGTCYLVIMLSVKE</sequence>
<organism evidence="2">
    <name type="scientific">Podoviridae sp. ctZkC8</name>
    <dbReference type="NCBI Taxonomy" id="2825259"/>
    <lineage>
        <taxon>Viruses</taxon>
        <taxon>Duplodnaviria</taxon>
        <taxon>Heunggongvirae</taxon>
        <taxon>Uroviricota</taxon>
        <taxon>Caudoviricetes</taxon>
    </lineage>
</organism>
<protein>
    <submittedName>
        <fullName evidence="2">Uncharacterized protein</fullName>
    </submittedName>
</protein>
<accession>A0A8S5UBP8</accession>
<dbReference type="EMBL" id="BK016062">
    <property type="protein sequence ID" value="DAF91884.1"/>
    <property type="molecule type" value="Genomic_DNA"/>
</dbReference>
<keyword evidence="1" id="KW-0812">Transmembrane</keyword>
<keyword evidence="1" id="KW-1133">Transmembrane helix</keyword>
<reference evidence="2" key="1">
    <citation type="journal article" date="2021" name="Proc. Natl. Acad. Sci. U.S.A.">
        <title>A Catalog of Tens of Thousands of Viruses from Human Metagenomes Reveals Hidden Associations with Chronic Diseases.</title>
        <authorList>
            <person name="Tisza M.J."/>
            <person name="Buck C.B."/>
        </authorList>
    </citation>
    <scope>NUCLEOTIDE SEQUENCE</scope>
    <source>
        <strain evidence="2">CtZkC8</strain>
    </source>
</reference>
<evidence type="ECO:0000256" key="1">
    <source>
        <dbReference type="SAM" id="Phobius"/>
    </source>
</evidence>
<evidence type="ECO:0000313" key="2">
    <source>
        <dbReference type="EMBL" id="DAF91884.1"/>
    </source>
</evidence>
<proteinExistence type="predicted"/>
<feature type="transmembrane region" description="Helical" evidence="1">
    <location>
        <begin position="34"/>
        <end position="56"/>
    </location>
</feature>
<keyword evidence="1" id="KW-0472">Membrane</keyword>
<name>A0A8S5UBP8_9CAUD</name>
<feature type="transmembrane region" description="Helical" evidence="1">
    <location>
        <begin position="12"/>
        <end position="28"/>
    </location>
</feature>